<feature type="chain" id="PRO_5045890147" evidence="1">
    <location>
        <begin position="24"/>
        <end position="520"/>
    </location>
</feature>
<dbReference type="Gene3D" id="3.40.710.10">
    <property type="entry name" value="DD-peptidase/beta-lactamase superfamily"/>
    <property type="match status" value="1"/>
</dbReference>
<keyword evidence="4" id="KW-0378">Hydrolase</keyword>
<sequence>MNKHYKEIVSLFLAIGFALTTFAQDPTTKEIDDLVQKTMTAFNVPGIAVGIIKDGKVIHSKGYGIRSINTKKPVDSNTSFAIASNSKAFTAFALGMLVDEGKLTWDSKVVDFIPEFRMYDPYVTSEFTVRDLLTHRSGLGLGPGDLMFWPDSANFSTEEVIHNLRYLKPVSSFRTKFDYDNLLYIVAGEVLNRASGMSWEEFIEQKIMNVLGMTNSAASLSRLKSKEDIIDAHVPVDGKLQTIARSLSETTNAAGGINSSVEDMSKWVTMILNEGKYGDNLEKQLISKKTLRELMTLQTVIKGSTPYNTHCFGYGLGFFLSDQKGYFVAEHTGGLGGMVTQVTMIPEMKIGIIVLTNQQSGYAFTTITNQLKDSYFGIKGTDRLKEYTAMEKSNQGKGDEVTDKVWAKIKKQKQKMDFSAYLGKYKDPWFGEIEVMERNGQLYFKSARSPQLQGKMHYLEGNTFVAAWNDRSMNADSYVNFSLDEQGKANSIKMKAVSPLTDFSFDFHDLDLKRVKEQEE</sequence>
<feature type="domain" description="Beta-lactamase-related" evidence="2">
    <location>
        <begin position="31"/>
        <end position="363"/>
    </location>
</feature>
<dbReference type="InterPro" id="IPR050491">
    <property type="entry name" value="AmpC-like"/>
</dbReference>
<evidence type="ECO:0000256" key="1">
    <source>
        <dbReference type="SAM" id="SignalP"/>
    </source>
</evidence>
<reference evidence="5" key="1">
    <citation type="journal article" date="2019" name="Int. J. Syst. Evol. Microbiol.">
        <title>The Global Catalogue of Microorganisms (GCM) 10K type strain sequencing project: providing services to taxonomists for standard genome sequencing and annotation.</title>
        <authorList>
            <consortium name="The Broad Institute Genomics Platform"/>
            <consortium name="The Broad Institute Genome Sequencing Center for Infectious Disease"/>
            <person name="Wu L."/>
            <person name="Ma J."/>
        </authorList>
    </citation>
    <scope>NUCLEOTIDE SEQUENCE [LARGE SCALE GENOMIC DNA]</scope>
    <source>
        <strain evidence="5">CCUG 52468</strain>
    </source>
</reference>
<dbReference type="SUPFAM" id="SSF56601">
    <property type="entry name" value="beta-lactamase/transpeptidase-like"/>
    <property type="match status" value="1"/>
</dbReference>
<dbReference type="Pfam" id="PF00144">
    <property type="entry name" value="Beta-lactamase"/>
    <property type="match status" value="1"/>
</dbReference>
<dbReference type="Gene3D" id="2.40.128.600">
    <property type="match status" value="1"/>
</dbReference>
<proteinExistence type="predicted"/>
<dbReference type="Pfam" id="PF11954">
    <property type="entry name" value="DUF3471"/>
    <property type="match status" value="1"/>
</dbReference>
<keyword evidence="5" id="KW-1185">Reference proteome</keyword>
<organism evidence="4 5">
    <name type="scientific">Sphingobacterium daejeonense</name>
    <dbReference type="NCBI Taxonomy" id="371142"/>
    <lineage>
        <taxon>Bacteria</taxon>
        <taxon>Pseudomonadati</taxon>
        <taxon>Bacteroidota</taxon>
        <taxon>Sphingobacteriia</taxon>
        <taxon>Sphingobacteriales</taxon>
        <taxon>Sphingobacteriaceae</taxon>
        <taxon>Sphingobacterium</taxon>
    </lineage>
</organism>
<dbReference type="Proteomes" id="UP001597205">
    <property type="component" value="Unassembled WGS sequence"/>
</dbReference>
<dbReference type="EMBL" id="JBHTKY010000017">
    <property type="protein sequence ID" value="MFD1166353.1"/>
    <property type="molecule type" value="Genomic_DNA"/>
</dbReference>
<dbReference type="InterPro" id="IPR001466">
    <property type="entry name" value="Beta-lactam-related"/>
</dbReference>
<evidence type="ECO:0000259" key="2">
    <source>
        <dbReference type="Pfam" id="PF00144"/>
    </source>
</evidence>
<dbReference type="InterPro" id="IPR021860">
    <property type="entry name" value="Peptidase_S12_Pab87-rel_C"/>
</dbReference>
<keyword evidence="1" id="KW-0732">Signal</keyword>
<gene>
    <name evidence="4" type="ORF">ACFQ2C_12115</name>
</gene>
<protein>
    <submittedName>
        <fullName evidence="4">Serine hydrolase</fullName>
    </submittedName>
</protein>
<feature type="signal peptide" evidence="1">
    <location>
        <begin position="1"/>
        <end position="23"/>
    </location>
</feature>
<dbReference type="RefSeq" id="WP_380896950.1">
    <property type="nucleotide sequence ID" value="NZ_JBHTKY010000017.1"/>
</dbReference>
<evidence type="ECO:0000259" key="3">
    <source>
        <dbReference type="Pfam" id="PF11954"/>
    </source>
</evidence>
<dbReference type="PANTHER" id="PTHR46825:SF15">
    <property type="entry name" value="BETA-LACTAMASE-RELATED DOMAIN-CONTAINING PROTEIN"/>
    <property type="match status" value="1"/>
</dbReference>
<accession>A0ABW3RMV6</accession>
<evidence type="ECO:0000313" key="4">
    <source>
        <dbReference type="EMBL" id="MFD1166353.1"/>
    </source>
</evidence>
<evidence type="ECO:0000313" key="5">
    <source>
        <dbReference type="Proteomes" id="UP001597205"/>
    </source>
</evidence>
<feature type="domain" description="Peptidase S12 Pab87-related C-terminal" evidence="3">
    <location>
        <begin position="408"/>
        <end position="514"/>
    </location>
</feature>
<dbReference type="InterPro" id="IPR012338">
    <property type="entry name" value="Beta-lactam/transpept-like"/>
</dbReference>
<dbReference type="GO" id="GO:0016787">
    <property type="term" value="F:hydrolase activity"/>
    <property type="evidence" value="ECO:0007669"/>
    <property type="project" value="UniProtKB-KW"/>
</dbReference>
<comment type="caution">
    <text evidence="4">The sequence shown here is derived from an EMBL/GenBank/DDBJ whole genome shotgun (WGS) entry which is preliminary data.</text>
</comment>
<dbReference type="PANTHER" id="PTHR46825">
    <property type="entry name" value="D-ALANYL-D-ALANINE-CARBOXYPEPTIDASE/ENDOPEPTIDASE AMPH"/>
    <property type="match status" value="1"/>
</dbReference>
<name>A0ABW3RMV6_9SPHI</name>